<evidence type="ECO:0000256" key="2">
    <source>
        <dbReference type="SAM" id="Phobius"/>
    </source>
</evidence>
<name>A0AAP5MA48_9CYAN</name>
<dbReference type="AlphaFoldDB" id="A0AAP5MA48"/>
<evidence type="ECO:0008006" key="5">
    <source>
        <dbReference type="Google" id="ProtNLM"/>
    </source>
</evidence>
<sequence>MSQQASTNLTVLEPSEDLIASEPWSIESYADSFMDEIFADIDQILDSSGNQLPPIFQPKAHSRITTLQQIIHLGQESATPDWAVKLANSLGYRTEGFDKSDSTAMPSEYAPLQTVMMPQIVLQDSGLPQVQTVPQAKKKRASTVLVDNPSVSKVRKPRRKRSFLLVRLLSLGIPLGLLITGIIWLVNSGVLNRFISKSFPQSALNPQSQPELPTKEKLEADLVDYIMGSLAAIDRQEANTQKSGKTLIANVNSPNQTAFAYISNQPTGNLPTPLTANNTTPAPNRLVERLYIPVYQAPSPMRYAPPPILEALKPLPQPPSPQQIKQNTFPAPIKTPPKLAKPGAITALANIKPVAVQKSAVTIKQPPKPLPVLPSQVKQPKPSTPIDSEELSAKQQVVAVVSAPVTSHVLEGLLELGNKSAALFKIDGVTHRVEIGENIGSSGWALVEVAKGEAVIRRNGEVRSVYIGQKF</sequence>
<comment type="caution">
    <text evidence="3">The sequence shown here is derived from an EMBL/GenBank/DDBJ whole genome shotgun (WGS) entry which is preliminary data.</text>
</comment>
<organism evidence="3 4">
    <name type="scientific">Aetokthonos hydrillicola Thurmond2011</name>
    <dbReference type="NCBI Taxonomy" id="2712845"/>
    <lineage>
        <taxon>Bacteria</taxon>
        <taxon>Bacillati</taxon>
        <taxon>Cyanobacteriota</taxon>
        <taxon>Cyanophyceae</taxon>
        <taxon>Nostocales</taxon>
        <taxon>Hapalosiphonaceae</taxon>
        <taxon>Aetokthonos</taxon>
    </lineage>
</organism>
<gene>
    <name evidence="3" type="ORF">G7B40_017745</name>
</gene>
<feature type="transmembrane region" description="Helical" evidence="2">
    <location>
        <begin position="164"/>
        <end position="186"/>
    </location>
</feature>
<keyword evidence="2" id="KW-1133">Transmembrane helix</keyword>
<evidence type="ECO:0000256" key="1">
    <source>
        <dbReference type="SAM" id="MobiDB-lite"/>
    </source>
</evidence>
<reference evidence="4" key="1">
    <citation type="journal article" date="2021" name="Science">
        <title>Hunting the eagle killer: A cyanobacterial neurotoxin causes vacuolar myelinopathy.</title>
        <authorList>
            <person name="Breinlinger S."/>
            <person name="Phillips T.J."/>
            <person name="Haram B.N."/>
            <person name="Mares J."/>
            <person name="Martinez Yerena J.A."/>
            <person name="Hrouzek P."/>
            <person name="Sobotka R."/>
            <person name="Henderson W.M."/>
            <person name="Schmieder P."/>
            <person name="Williams S.M."/>
            <person name="Lauderdale J.D."/>
            <person name="Wilde H.D."/>
            <person name="Gerrin W."/>
            <person name="Kust A."/>
            <person name="Washington J.W."/>
            <person name="Wagner C."/>
            <person name="Geier B."/>
            <person name="Liebeke M."/>
            <person name="Enke H."/>
            <person name="Niedermeyer T.H.J."/>
            <person name="Wilde S.B."/>
        </authorList>
    </citation>
    <scope>NUCLEOTIDE SEQUENCE [LARGE SCALE GENOMIC DNA]</scope>
    <source>
        <strain evidence="4">Thurmond2011</strain>
    </source>
</reference>
<evidence type="ECO:0000313" key="4">
    <source>
        <dbReference type="Proteomes" id="UP000667802"/>
    </source>
</evidence>
<accession>A0AAP5MA48</accession>
<keyword evidence="2" id="KW-0812">Transmembrane</keyword>
<keyword evidence="2" id="KW-0472">Membrane</keyword>
<protein>
    <recommendedName>
        <fullName evidence="5">Type II secretion system protein GspC N-terminal domain-containing protein</fullName>
    </recommendedName>
</protein>
<feature type="region of interest" description="Disordered" evidence="1">
    <location>
        <begin position="367"/>
        <end position="387"/>
    </location>
</feature>
<dbReference type="RefSeq" id="WP_208339311.1">
    <property type="nucleotide sequence ID" value="NZ_CAWQFN010000502.1"/>
</dbReference>
<dbReference type="Proteomes" id="UP000667802">
    <property type="component" value="Unassembled WGS sequence"/>
</dbReference>
<evidence type="ECO:0000313" key="3">
    <source>
        <dbReference type="EMBL" id="MDR9896387.1"/>
    </source>
</evidence>
<proteinExistence type="predicted"/>
<dbReference type="EMBL" id="JAALHA020000008">
    <property type="protein sequence ID" value="MDR9896387.1"/>
    <property type="molecule type" value="Genomic_DNA"/>
</dbReference>
<keyword evidence="4" id="KW-1185">Reference proteome</keyword>